<keyword evidence="1" id="KW-0812">Transmembrane</keyword>
<dbReference type="EMBL" id="LAZR01001823">
    <property type="protein sequence ID" value="KKN38512.1"/>
    <property type="molecule type" value="Genomic_DNA"/>
</dbReference>
<keyword evidence="1" id="KW-1133">Transmembrane helix</keyword>
<feature type="transmembrane region" description="Helical" evidence="1">
    <location>
        <begin position="122"/>
        <end position="146"/>
    </location>
</feature>
<keyword evidence="1" id="KW-0472">Membrane</keyword>
<protein>
    <submittedName>
        <fullName evidence="2">Uncharacterized protein</fullName>
    </submittedName>
</protein>
<proteinExistence type="predicted"/>
<dbReference type="AlphaFoldDB" id="A0A0F9QNB6"/>
<gene>
    <name evidence="2" type="ORF">LCGC14_0752720</name>
</gene>
<accession>A0A0F9QNB6</accession>
<evidence type="ECO:0000256" key="1">
    <source>
        <dbReference type="SAM" id="Phobius"/>
    </source>
</evidence>
<name>A0A0F9QNB6_9ZZZZ</name>
<reference evidence="2" key="1">
    <citation type="journal article" date="2015" name="Nature">
        <title>Complex archaea that bridge the gap between prokaryotes and eukaryotes.</title>
        <authorList>
            <person name="Spang A."/>
            <person name="Saw J.H."/>
            <person name="Jorgensen S.L."/>
            <person name="Zaremba-Niedzwiedzka K."/>
            <person name="Martijn J."/>
            <person name="Lind A.E."/>
            <person name="van Eijk R."/>
            <person name="Schleper C."/>
            <person name="Guy L."/>
            <person name="Ettema T.J."/>
        </authorList>
    </citation>
    <scope>NUCLEOTIDE SEQUENCE</scope>
</reference>
<organism evidence="2">
    <name type="scientific">marine sediment metagenome</name>
    <dbReference type="NCBI Taxonomy" id="412755"/>
    <lineage>
        <taxon>unclassified sequences</taxon>
        <taxon>metagenomes</taxon>
        <taxon>ecological metagenomes</taxon>
    </lineage>
</organism>
<sequence>MAKVYFVASTVIALPSRDTGVVAALARVHPSRISKSKGRASLDRREPILLVNTANGGSTLRFALGAGSMDIKSPSAIALDYDAADALGVRLGDSNVAIEVRKASYLRILGFYLTHPDWGYRLATHMGLGGLIFGIIGVVLGTASFLW</sequence>
<comment type="caution">
    <text evidence="2">The sequence shown here is derived from an EMBL/GenBank/DDBJ whole genome shotgun (WGS) entry which is preliminary data.</text>
</comment>
<evidence type="ECO:0000313" key="2">
    <source>
        <dbReference type="EMBL" id="KKN38512.1"/>
    </source>
</evidence>